<feature type="region of interest" description="Disordered" evidence="1">
    <location>
        <begin position="73"/>
        <end position="105"/>
    </location>
</feature>
<protein>
    <recommendedName>
        <fullName evidence="5">Alpha-1,2-mannosyltransferase</fullName>
    </recommendedName>
</protein>
<accession>A0A177D5A4</accession>
<keyword evidence="4" id="KW-1185">Reference proteome</keyword>
<keyword evidence="2" id="KW-1133">Transmembrane helix</keyword>
<evidence type="ECO:0000313" key="4">
    <source>
        <dbReference type="Proteomes" id="UP000077248"/>
    </source>
</evidence>
<dbReference type="Pfam" id="PF11927">
    <property type="entry name" value="HODM_asu-like"/>
    <property type="match status" value="1"/>
</dbReference>
<sequence>MSAMSDLVTRFEEHITRLARDAQHHCTTIQTHFNTLLKDVNIQPKAALYAALFFVTFTWLAITLSRLLLTRRHPTSRPSTPNLEKRSPFKAPDRPPGVWHPSPFTRPTASPYPNWSLSTTKPLPYRPFRYGPKYNITMGLRNMSWDEWIELDNEYTSYHSLKAARIAERGEKCIKTAPEATSAAKELLEELVDYLPQRYPRLFQEMKVGKGKGMKNLETGEVFDVEGCARNGEREDPMEMCARMIQDDLAIMVEKEDGQYYLLAGAILLAGFWRLEDKFGMPLSTIHTSGDVPGFKDKLEKPMSNFFRRIQPQSPVLRNNYFIQVDDKLAWSESIGSEDAKEDGGIGWFTAEKNKAVEHHWFRSERQSLRRLPKSGGVVFTIRTYFHPITDIAQEPYVPGRLASAIRSWGEDVSRYKGKEMYGDVLLEYLEKKHAEQVEGGLDVDGEEDVARGYPF</sequence>
<feature type="compositionally biased region" description="Basic and acidic residues" evidence="1">
    <location>
        <begin position="83"/>
        <end position="93"/>
    </location>
</feature>
<dbReference type="STRING" id="5599.A0A177D5A4"/>
<organism evidence="3 4">
    <name type="scientific">Alternaria alternata</name>
    <name type="common">Alternaria rot fungus</name>
    <name type="synonym">Torula alternata</name>
    <dbReference type="NCBI Taxonomy" id="5599"/>
    <lineage>
        <taxon>Eukaryota</taxon>
        <taxon>Fungi</taxon>
        <taxon>Dikarya</taxon>
        <taxon>Ascomycota</taxon>
        <taxon>Pezizomycotina</taxon>
        <taxon>Dothideomycetes</taxon>
        <taxon>Pleosporomycetidae</taxon>
        <taxon>Pleosporales</taxon>
        <taxon>Pleosporineae</taxon>
        <taxon>Pleosporaceae</taxon>
        <taxon>Alternaria</taxon>
        <taxon>Alternaria sect. Alternaria</taxon>
        <taxon>Alternaria alternata complex</taxon>
    </lineage>
</organism>
<evidence type="ECO:0000313" key="3">
    <source>
        <dbReference type="EMBL" id="OAG14865.1"/>
    </source>
</evidence>
<dbReference type="VEuPathDB" id="FungiDB:CC77DRAFT_500632"/>
<dbReference type="AlphaFoldDB" id="A0A177D5A4"/>
<name>A0A177D5A4_ALTAL</name>
<proteinExistence type="predicted"/>
<evidence type="ECO:0000256" key="1">
    <source>
        <dbReference type="SAM" id="MobiDB-lite"/>
    </source>
</evidence>
<feature type="transmembrane region" description="Helical" evidence="2">
    <location>
        <begin position="46"/>
        <end position="69"/>
    </location>
</feature>
<keyword evidence="2" id="KW-0812">Transmembrane</keyword>
<dbReference type="KEGG" id="aalt:CC77DRAFT_500632"/>
<dbReference type="GeneID" id="29117523"/>
<dbReference type="OMA" id="TMGIRNM"/>
<dbReference type="InterPro" id="IPR021848">
    <property type="entry name" value="HODM_asu-like"/>
</dbReference>
<reference evidence="3 4" key="1">
    <citation type="submission" date="2016-05" db="EMBL/GenBank/DDBJ databases">
        <title>Comparative analysis of secretome profiles of manganese(II)-oxidizing ascomycete fungi.</title>
        <authorList>
            <consortium name="DOE Joint Genome Institute"/>
            <person name="Zeiner C.A."/>
            <person name="Purvine S.O."/>
            <person name="Zink E.M."/>
            <person name="Wu S."/>
            <person name="Pasa-Tolic L."/>
            <person name="Chaput D.L."/>
            <person name="Haridas S."/>
            <person name="Grigoriev I.V."/>
            <person name="Santelli C.M."/>
            <person name="Hansel C.M."/>
        </authorList>
    </citation>
    <scope>NUCLEOTIDE SEQUENCE [LARGE SCALE GENOMIC DNA]</scope>
    <source>
        <strain evidence="3 4">SRC1lrK2f</strain>
    </source>
</reference>
<dbReference type="EMBL" id="KV441497">
    <property type="protein sequence ID" value="OAG14865.1"/>
    <property type="molecule type" value="Genomic_DNA"/>
</dbReference>
<keyword evidence="2" id="KW-0472">Membrane</keyword>
<gene>
    <name evidence="3" type="ORF">CC77DRAFT_500632</name>
</gene>
<evidence type="ECO:0000256" key="2">
    <source>
        <dbReference type="SAM" id="Phobius"/>
    </source>
</evidence>
<dbReference type="Proteomes" id="UP000077248">
    <property type="component" value="Unassembled WGS sequence"/>
</dbReference>
<evidence type="ECO:0008006" key="5">
    <source>
        <dbReference type="Google" id="ProtNLM"/>
    </source>
</evidence>
<dbReference type="RefSeq" id="XP_018380286.1">
    <property type="nucleotide sequence ID" value="XM_018531929.1"/>
</dbReference>